<dbReference type="Proteomes" id="UP000677804">
    <property type="component" value="Chromosome"/>
</dbReference>
<reference evidence="1 2" key="1">
    <citation type="submission" date="2021-05" db="EMBL/GenBank/DDBJ databases">
        <title>Novel species in genus Cellulomonas.</title>
        <authorList>
            <person name="Zhang G."/>
        </authorList>
    </citation>
    <scope>NUCLEOTIDE SEQUENCE [LARGE SCALE GENOMIC DNA]</scope>
    <source>
        <strain evidence="2">zg-ZUI222</strain>
    </source>
</reference>
<name>A0ABX8D3Z9_9CELL</name>
<dbReference type="EMBL" id="CP074405">
    <property type="protein sequence ID" value="QVI62114.1"/>
    <property type="molecule type" value="Genomic_DNA"/>
</dbReference>
<protein>
    <submittedName>
        <fullName evidence="1">Uncharacterized protein</fullName>
    </submittedName>
</protein>
<keyword evidence="2" id="KW-1185">Reference proteome</keyword>
<dbReference type="RefSeq" id="WP_207339682.1">
    <property type="nucleotide sequence ID" value="NZ_CP074405.1"/>
</dbReference>
<sequence length="237" mass="25098">MTNSPSGLHATLAAGRVRVVPRMSGESLRRMGAKSDGLVDMTLAEVDGPWGALRMSMDGYPLSVRAQVDGQIVATLTAVSETVNEEGPVPTFTGRDVPVVLGAMTAGVRFVAEGSRLRPAGRRRFLRVTAPDRAWTYGSTQTQTGSANPVGKVLGVVGAATELRRGPDPATGPLAVSWEHQGAREEKDPSGRLYVTVSWADGATVEEVVLTMLLFLGTNETKLTPLWWRVVDAGGAS</sequence>
<proteinExistence type="predicted"/>
<evidence type="ECO:0000313" key="1">
    <source>
        <dbReference type="EMBL" id="QVI62114.1"/>
    </source>
</evidence>
<gene>
    <name evidence="1" type="ORF">KG103_17140</name>
</gene>
<organism evidence="1 2">
    <name type="scientific">Cellulomonas wangleii</name>
    <dbReference type="NCBI Taxonomy" id="2816956"/>
    <lineage>
        <taxon>Bacteria</taxon>
        <taxon>Bacillati</taxon>
        <taxon>Actinomycetota</taxon>
        <taxon>Actinomycetes</taxon>
        <taxon>Micrococcales</taxon>
        <taxon>Cellulomonadaceae</taxon>
        <taxon>Cellulomonas</taxon>
    </lineage>
</organism>
<accession>A0ABX8D3Z9</accession>
<evidence type="ECO:0000313" key="2">
    <source>
        <dbReference type="Proteomes" id="UP000677804"/>
    </source>
</evidence>